<dbReference type="Proteomes" id="UP000242877">
    <property type="component" value="Unassembled WGS sequence"/>
</dbReference>
<keyword evidence="14" id="KW-1185">Reference proteome</keyword>
<evidence type="ECO:0000256" key="6">
    <source>
        <dbReference type="ARBA" id="ARBA00022630"/>
    </source>
</evidence>
<keyword evidence="6" id="KW-0285">Flavoprotein</keyword>
<gene>
    <name evidence="13" type="ORF">AAP_03792</name>
</gene>
<dbReference type="VEuPathDB" id="FungiDB:AAP_03792"/>
<dbReference type="Pfam" id="PF13434">
    <property type="entry name" value="Lys_Orn_oxgnase"/>
    <property type="match status" value="1"/>
</dbReference>
<evidence type="ECO:0000256" key="3">
    <source>
        <dbReference type="ARBA" id="ARBA00007588"/>
    </source>
</evidence>
<dbReference type="Gene3D" id="3.50.50.60">
    <property type="entry name" value="FAD/NAD(P)-binding domain"/>
    <property type="match status" value="1"/>
</dbReference>
<dbReference type="GO" id="GO:0031169">
    <property type="term" value="P:ferrichrome biosynthetic process"/>
    <property type="evidence" value="ECO:0007669"/>
    <property type="project" value="EnsemblFungi"/>
</dbReference>
<accession>A0A167Y075</accession>
<keyword evidence="7" id="KW-0274">FAD</keyword>
<dbReference type="PANTHER" id="PTHR42802">
    <property type="entry name" value="MONOOXYGENASE"/>
    <property type="match status" value="1"/>
</dbReference>
<name>A0A167Y075_9EURO</name>
<proteinExistence type="inferred from homology"/>
<dbReference type="AlphaFoldDB" id="A0A167Y075"/>
<evidence type="ECO:0000256" key="1">
    <source>
        <dbReference type="ARBA" id="ARBA00001974"/>
    </source>
</evidence>
<organism evidence="13 14">
    <name type="scientific">Ascosphaera apis ARSEF 7405</name>
    <dbReference type="NCBI Taxonomy" id="392613"/>
    <lineage>
        <taxon>Eukaryota</taxon>
        <taxon>Fungi</taxon>
        <taxon>Dikarya</taxon>
        <taxon>Ascomycota</taxon>
        <taxon>Pezizomycotina</taxon>
        <taxon>Eurotiomycetes</taxon>
        <taxon>Eurotiomycetidae</taxon>
        <taxon>Onygenales</taxon>
        <taxon>Ascosphaeraceae</taxon>
        <taxon>Ascosphaera</taxon>
    </lineage>
</organism>
<evidence type="ECO:0000313" key="14">
    <source>
        <dbReference type="Proteomes" id="UP000242877"/>
    </source>
</evidence>
<evidence type="ECO:0000256" key="2">
    <source>
        <dbReference type="ARBA" id="ARBA00004924"/>
    </source>
</evidence>
<keyword evidence="8" id="KW-0521">NADP</keyword>
<evidence type="ECO:0000256" key="4">
    <source>
        <dbReference type="ARBA" id="ARBA00012881"/>
    </source>
</evidence>
<dbReference type="InterPro" id="IPR036188">
    <property type="entry name" value="FAD/NAD-bd_sf"/>
</dbReference>
<keyword evidence="9" id="KW-0560">Oxidoreductase</keyword>
<dbReference type="PRINTS" id="PR00368">
    <property type="entry name" value="FADPNR"/>
</dbReference>
<dbReference type="PANTHER" id="PTHR42802:SF1">
    <property type="entry name" value="L-ORNITHINE N(5)-MONOOXYGENASE"/>
    <property type="match status" value="1"/>
</dbReference>
<evidence type="ECO:0000256" key="7">
    <source>
        <dbReference type="ARBA" id="ARBA00022827"/>
    </source>
</evidence>
<evidence type="ECO:0000256" key="10">
    <source>
        <dbReference type="ARBA" id="ARBA00030351"/>
    </source>
</evidence>
<dbReference type="GO" id="GO:0004497">
    <property type="term" value="F:monooxygenase activity"/>
    <property type="evidence" value="ECO:0007669"/>
    <property type="project" value="UniProtKB-KW"/>
</dbReference>
<evidence type="ECO:0000256" key="8">
    <source>
        <dbReference type="ARBA" id="ARBA00022857"/>
    </source>
</evidence>
<evidence type="ECO:0000256" key="12">
    <source>
        <dbReference type="ARBA" id="ARBA00049248"/>
    </source>
</evidence>
<dbReference type="EC" id="1.14.13.196" evidence="4"/>
<comment type="catalytic activity">
    <reaction evidence="12">
        <text>L-ornithine + NADH + O2 = N(5)-hydroxy-L-ornithine + NAD(+) + H2O</text>
        <dbReference type="Rhea" id="RHEA:41512"/>
        <dbReference type="ChEBI" id="CHEBI:15377"/>
        <dbReference type="ChEBI" id="CHEBI:15379"/>
        <dbReference type="ChEBI" id="CHEBI:46911"/>
        <dbReference type="ChEBI" id="CHEBI:57540"/>
        <dbReference type="ChEBI" id="CHEBI:57945"/>
        <dbReference type="ChEBI" id="CHEBI:78275"/>
        <dbReference type="EC" id="1.14.13.196"/>
    </reaction>
</comment>
<evidence type="ECO:0000256" key="9">
    <source>
        <dbReference type="ARBA" id="ARBA00023002"/>
    </source>
</evidence>
<dbReference type="EMBL" id="AZGZ01000016">
    <property type="protein sequence ID" value="KZZ90697.1"/>
    <property type="molecule type" value="Genomic_DNA"/>
</dbReference>
<dbReference type="SUPFAM" id="SSF51905">
    <property type="entry name" value="FAD/NAD(P)-binding domain"/>
    <property type="match status" value="2"/>
</dbReference>
<dbReference type="GO" id="GO:0010106">
    <property type="term" value="P:cellular response to iron ion starvation"/>
    <property type="evidence" value="ECO:0007669"/>
    <property type="project" value="EnsemblFungi"/>
</dbReference>
<comment type="similarity">
    <text evidence="3">Belongs to the lysine N(6)-hydroxylase/L-ornithine N(5)-oxygenase family.</text>
</comment>
<protein>
    <recommendedName>
        <fullName evidence="5">L-ornithine N(5)-monooxygenase</fullName>
        <ecNumber evidence="4">1.14.13.196</ecNumber>
    </recommendedName>
    <alternativeName>
        <fullName evidence="10">L-ornithine N(5)-oxygenase</fullName>
    </alternativeName>
</protein>
<reference evidence="13 14" key="1">
    <citation type="journal article" date="2016" name="Genome Biol. Evol.">
        <title>Divergent and convergent evolution of fungal pathogenicity.</title>
        <authorList>
            <person name="Shang Y."/>
            <person name="Xiao G."/>
            <person name="Zheng P."/>
            <person name="Cen K."/>
            <person name="Zhan S."/>
            <person name="Wang C."/>
        </authorList>
    </citation>
    <scope>NUCLEOTIDE SEQUENCE [LARGE SCALE GENOMIC DNA]</scope>
    <source>
        <strain evidence="13 14">ARSEF 7405</strain>
    </source>
</reference>
<dbReference type="OrthoDB" id="3519933at2759"/>
<sequence length="441" mass="49446">MDTYDIISVGFGAAALSIAIALRDRGIKPRMVFLEKQSEFGWHTGMLLPGTKMQISYLKDLATLRDPTSYFTFLNYLHVKGRLVNFTNLSTHLPLREEFNDYLKWCASHFDDVVQYNQEVMSVTPNGTPAGSFTVKTRDITTGAVKELVGKQIIVATGGDKAIPAGLAGQPLPEGVIHSSEFMNKVPQKFTNPHAEYRCAIIGGGQSAVELSEEFSSRYPNSKVELFMKGSAMRPSDDSPFVNEIFDPESVDPFFNQDPKTRKQQLEENKLTNYAVVRLQLLEHVYDKIYRQRFLNPDESTWALRIHTYRELTGVKQLADKKMQLQLKNVKTGEIVPKNEKYDLVILATGYRRNPFCHVLKSLQPLLEKPQEGEQFAVGRDYRVKFQPGKVANDAAIWLQGSCESTHGLSDSLLSILAVRSAELVDSMTAISGKGAKVSRL</sequence>
<evidence type="ECO:0000256" key="11">
    <source>
        <dbReference type="ARBA" id="ARBA00047598"/>
    </source>
</evidence>
<comment type="catalytic activity">
    <reaction evidence="11">
        <text>L-ornithine + NADPH + O2 = N(5)-hydroxy-L-ornithine + NADP(+) + H2O</text>
        <dbReference type="Rhea" id="RHEA:41508"/>
        <dbReference type="ChEBI" id="CHEBI:15377"/>
        <dbReference type="ChEBI" id="CHEBI:15379"/>
        <dbReference type="ChEBI" id="CHEBI:46911"/>
        <dbReference type="ChEBI" id="CHEBI:57783"/>
        <dbReference type="ChEBI" id="CHEBI:58349"/>
        <dbReference type="ChEBI" id="CHEBI:78275"/>
        <dbReference type="EC" id="1.14.13.196"/>
    </reaction>
</comment>
<keyword evidence="13" id="KW-0503">Monooxygenase</keyword>
<comment type="pathway">
    <text evidence="2">Siderophore biosynthesis.</text>
</comment>
<comment type="cofactor">
    <cofactor evidence="1">
        <name>FAD</name>
        <dbReference type="ChEBI" id="CHEBI:57692"/>
    </cofactor>
</comment>
<comment type="caution">
    <text evidence="13">The sequence shown here is derived from an EMBL/GenBank/DDBJ whole genome shotgun (WGS) entry which is preliminary data.</text>
</comment>
<evidence type="ECO:0000256" key="5">
    <source>
        <dbReference type="ARBA" id="ARBA00018612"/>
    </source>
</evidence>
<dbReference type="InterPro" id="IPR025700">
    <property type="entry name" value="Lys/Orn_oxygenase"/>
</dbReference>
<evidence type="ECO:0000313" key="13">
    <source>
        <dbReference type="EMBL" id="KZZ90697.1"/>
    </source>
</evidence>